<feature type="transmembrane region" description="Helical" evidence="1">
    <location>
        <begin position="22"/>
        <end position="43"/>
    </location>
</feature>
<dbReference type="Proteomes" id="UP000001137">
    <property type="component" value="Chromosome"/>
</dbReference>
<organism evidence="2 3">
    <name type="scientific">Caldivirga maquilingensis (strain ATCC 700844 / DSM 13496 / JCM 10307 / IC-167)</name>
    <dbReference type="NCBI Taxonomy" id="397948"/>
    <lineage>
        <taxon>Archaea</taxon>
        <taxon>Thermoproteota</taxon>
        <taxon>Thermoprotei</taxon>
        <taxon>Thermoproteales</taxon>
        <taxon>Thermoproteaceae</taxon>
        <taxon>Caldivirga</taxon>
    </lineage>
</organism>
<dbReference type="KEGG" id="cma:Cmaq_1451"/>
<dbReference type="HOGENOM" id="CLU_1485835_0_0_2"/>
<keyword evidence="3" id="KW-1185">Reference proteome</keyword>
<dbReference type="STRING" id="397948.Cmaq_1451"/>
<reference evidence="2 3" key="1">
    <citation type="submission" date="2007-10" db="EMBL/GenBank/DDBJ databases">
        <title>Complete sequence of Caldivirga maquilingensis IC-167.</title>
        <authorList>
            <consortium name="US DOE Joint Genome Institute"/>
            <person name="Copeland A."/>
            <person name="Lucas S."/>
            <person name="Lapidus A."/>
            <person name="Barry K."/>
            <person name="Glavina del Rio T."/>
            <person name="Dalin E."/>
            <person name="Tice H."/>
            <person name="Pitluck S."/>
            <person name="Saunders E."/>
            <person name="Brettin T."/>
            <person name="Bruce D."/>
            <person name="Detter J.C."/>
            <person name="Han C."/>
            <person name="Schmutz J."/>
            <person name="Larimer F."/>
            <person name="Land M."/>
            <person name="Hauser L."/>
            <person name="Kyrpides N."/>
            <person name="Ivanova N."/>
            <person name="Biddle J.F."/>
            <person name="Zhang Z."/>
            <person name="Fitz-Gibbon S.T."/>
            <person name="Lowe T.M."/>
            <person name="Saltikov C."/>
            <person name="House C.H."/>
            <person name="Richardson P."/>
        </authorList>
    </citation>
    <scope>NUCLEOTIDE SEQUENCE [LARGE SCALE GENOMIC DNA]</scope>
    <source>
        <strain evidence="3">ATCC 700844 / DSM 13496 / JCM 10307 / IC-167</strain>
    </source>
</reference>
<evidence type="ECO:0000256" key="1">
    <source>
        <dbReference type="SAM" id="Phobius"/>
    </source>
</evidence>
<name>A8M957_CALMQ</name>
<evidence type="ECO:0000313" key="2">
    <source>
        <dbReference type="EMBL" id="ABW02276.1"/>
    </source>
</evidence>
<gene>
    <name evidence="2" type="ordered locus">Cmaq_1451</name>
</gene>
<keyword evidence="1" id="KW-0472">Membrane</keyword>
<keyword evidence="1" id="KW-0812">Transmembrane</keyword>
<dbReference type="EMBL" id="CP000852">
    <property type="protein sequence ID" value="ABW02276.1"/>
    <property type="molecule type" value="Genomic_DNA"/>
</dbReference>
<dbReference type="AlphaFoldDB" id="A8M957"/>
<protein>
    <submittedName>
        <fullName evidence="2">Uncharacterized protein</fullName>
    </submittedName>
</protein>
<evidence type="ECO:0000313" key="3">
    <source>
        <dbReference type="Proteomes" id="UP000001137"/>
    </source>
</evidence>
<proteinExistence type="predicted"/>
<keyword evidence="1" id="KW-1133">Transmembrane helix</keyword>
<accession>A8M957</accession>
<sequence>MTNIPFTTLNLLIKSSRSFKLAMTYTNMLYLGHFVNAHAFLILRRIRILGNTIMYLVTEGPLDNKLLKFLLKLKPLKGRTLIYVPSHYVAEEALKAGIEIDKILPHGIDFCEVPSIEPPQNTSDVVKILMILSSTDIYKLYGVALFMRALSKLKPKAKYQVTLKVPRGQDLYFMNYLKSTI</sequence>